<proteinExistence type="predicted"/>
<gene>
    <name evidence="1" type="primary">Vigan.03G180200</name>
    <name evidence="1" type="ORF">VIGAN_03180200</name>
</gene>
<accession>A0A0S3RMR2</accession>
<reference evidence="1 2" key="1">
    <citation type="journal article" date="2015" name="Sci. Rep.">
        <title>The power of single molecule real-time sequencing technology in the de novo assembly of a eukaryotic genome.</title>
        <authorList>
            <person name="Sakai H."/>
            <person name="Naito K."/>
            <person name="Ogiso-Tanaka E."/>
            <person name="Takahashi Y."/>
            <person name="Iseki K."/>
            <person name="Muto C."/>
            <person name="Satou K."/>
            <person name="Teruya K."/>
            <person name="Shiroma A."/>
            <person name="Shimoji M."/>
            <person name="Hirano T."/>
            <person name="Itoh T."/>
            <person name="Kaga A."/>
            <person name="Tomooka N."/>
        </authorList>
    </citation>
    <scope>NUCLEOTIDE SEQUENCE [LARGE SCALE GENOMIC DNA]</scope>
    <source>
        <strain evidence="2">cv. Shumari</strain>
    </source>
</reference>
<feature type="non-terminal residue" evidence="1">
    <location>
        <position position="1"/>
    </location>
</feature>
<name>A0A0S3RMR2_PHAAN</name>
<evidence type="ECO:0000313" key="1">
    <source>
        <dbReference type="EMBL" id="BAT81893.1"/>
    </source>
</evidence>
<organism evidence="1 2">
    <name type="scientific">Vigna angularis var. angularis</name>
    <dbReference type="NCBI Taxonomy" id="157739"/>
    <lineage>
        <taxon>Eukaryota</taxon>
        <taxon>Viridiplantae</taxon>
        <taxon>Streptophyta</taxon>
        <taxon>Embryophyta</taxon>
        <taxon>Tracheophyta</taxon>
        <taxon>Spermatophyta</taxon>
        <taxon>Magnoliopsida</taxon>
        <taxon>eudicotyledons</taxon>
        <taxon>Gunneridae</taxon>
        <taxon>Pentapetalae</taxon>
        <taxon>rosids</taxon>
        <taxon>fabids</taxon>
        <taxon>Fabales</taxon>
        <taxon>Fabaceae</taxon>
        <taxon>Papilionoideae</taxon>
        <taxon>50 kb inversion clade</taxon>
        <taxon>NPAAA clade</taxon>
        <taxon>indigoferoid/millettioid clade</taxon>
        <taxon>Phaseoleae</taxon>
        <taxon>Vigna</taxon>
    </lineage>
</organism>
<sequence>KRRVDFIFRGTGSAYGVANFVLGLEEWISSGVFREKGGATRIKMESTIVHDAINWEAARWRINRRAPAHIWFGFGGSAQGSWMERESIHLHAFGWAFKNICLEEEQQRFGVMGRRGESWDMEVGGHAHQGHDPGLSATATS</sequence>
<dbReference type="AlphaFoldDB" id="A0A0S3RMR2"/>
<keyword evidence="2" id="KW-1185">Reference proteome</keyword>
<evidence type="ECO:0000313" key="2">
    <source>
        <dbReference type="Proteomes" id="UP000291084"/>
    </source>
</evidence>
<dbReference type="Proteomes" id="UP000291084">
    <property type="component" value="Chromosome 3"/>
</dbReference>
<protein>
    <submittedName>
        <fullName evidence="1">Uncharacterized protein</fullName>
    </submittedName>
</protein>
<dbReference type="EMBL" id="AP015036">
    <property type="protein sequence ID" value="BAT81893.1"/>
    <property type="molecule type" value="Genomic_DNA"/>
</dbReference>